<dbReference type="EMBL" id="CP039694">
    <property type="protein sequence ID" value="QCJ00870.1"/>
    <property type="molecule type" value="Genomic_DNA"/>
</dbReference>
<dbReference type="Proteomes" id="UP000298545">
    <property type="component" value="Plasmid pTiCFBP5473"/>
</dbReference>
<reference evidence="1 3" key="1">
    <citation type="submission" date="2019-04" db="EMBL/GenBank/DDBJ databases">
        <title>Complete genome sequence of Agrobacterium larrymoorei CFBP5473.</title>
        <authorList>
            <person name="Haryono M."/>
            <person name="Chou L."/>
            <person name="Lin Y.-C."/>
            <person name="Lai E.-M."/>
            <person name="Kuo C.-H."/>
        </authorList>
    </citation>
    <scope>NUCLEOTIDE SEQUENCE [LARGE SCALE GENOMIC DNA]</scope>
    <source>
        <strain evidence="1 3">CFBP5473</strain>
        <plasmid evidence="3">pticfbp5473</plasmid>
        <plasmid evidence="1">pTiCFBP5473</plasmid>
    </source>
</reference>
<organism evidence="1 3">
    <name type="scientific">Agrobacterium larrymoorei</name>
    <dbReference type="NCBI Taxonomy" id="160699"/>
    <lineage>
        <taxon>Bacteria</taxon>
        <taxon>Pseudomonadati</taxon>
        <taxon>Pseudomonadota</taxon>
        <taxon>Alphaproteobacteria</taxon>
        <taxon>Hyphomicrobiales</taxon>
        <taxon>Rhizobiaceae</taxon>
        <taxon>Rhizobium/Agrobacterium group</taxon>
        <taxon>Agrobacterium</taxon>
    </lineage>
</organism>
<evidence type="ECO:0000313" key="4">
    <source>
        <dbReference type="Proteomes" id="UP000826513"/>
    </source>
</evidence>
<evidence type="ECO:0000313" key="2">
    <source>
        <dbReference type="EMBL" id="QYA10205.1"/>
    </source>
</evidence>
<geneLocation type="plasmid" evidence="2 4">
    <name>pTiAF3.44</name>
</geneLocation>
<evidence type="ECO:0000313" key="1">
    <source>
        <dbReference type="EMBL" id="QCJ00870.1"/>
    </source>
</evidence>
<keyword evidence="4" id="KW-1185">Reference proteome</keyword>
<sequence length="383" mass="43665">MDDFDGYFDPEERKKILAIARKLRFPTKRFVLISCLPEAYAQSLHNLPDDDAQLIADIDLLLRPLYLLDDSNRTIVPIVEWLERAALTFPNFPEAAELKMFAEKAKARSATLIPLAEDALKRRLGDSLKKSLRLFYMPFLTDHLISENAQINVLAHALEDAIKSHFKYEKNVFVRELSRKIKIEWDDEARTRIKVSDHSVFEFVPFNYEDITWKTERYATGELSTCDYEIRRDDVWLSGRMLEAEVSVNYEKQLMTSTYGIDVKDPGPFKIKAVKETCWFLDSDPVFEQTSPYVVQGCKLEIQNSAPGLRVVFHDVGGAKLFSPDPEFSGSHKWDVISFGSSRSLDSVPVLLPEQGYILVMSRTLAGLDDSAEKGHVSPTDNA</sequence>
<accession>A0A4D7E0S7</accession>
<name>A0A4D7E0S7_9HYPH</name>
<evidence type="ECO:0000313" key="3">
    <source>
        <dbReference type="Proteomes" id="UP000298545"/>
    </source>
</evidence>
<gene>
    <name evidence="1" type="ORF">CFBP5473_22975</name>
    <name evidence="2" type="ORF">J5285_23645</name>
</gene>
<dbReference type="AlphaFoldDB" id="A0A4D7E0S7"/>
<protein>
    <submittedName>
        <fullName evidence="1">Uncharacterized protein</fullName>
    </submittedName>
</protein>
<dbReference type="KEGG" id="alf:CFBP5473_22975"/>
<geneLocation type="plasmid" evidence="3">
    <name>pticfbp5473</name>
</geneLocation>
<keyword evidence="1" id="KW-0614">Plasmid</keyword>
<reference evidence="2 4" key="2">
    <citation type="submission" date="2021-03" db="EMBL/GenBank/DDBJ databases">
        <title>Rapid diversification of plasmids in a genus of pathogenic and nitrogen fixing bacteria.</title>
        <authorList>
            <person name="Weisberg A.J."/>
            <person name="Miller M."/>
            <person name="Ream W."/>
            <person name="Grunwald N.J."/>
            <person name="Chang J.H."/>
        </authorList>
    </citation>
    <scope>NUCLEOTIDE SEQUENCE [LARGE SCALE GENOMIC DNA]</scope>
    <source>
        <strain evidence="2 4">AF3.44</strain>
        <plasmid evidence="2 4">pTiAF3.44</plasmid>
    </source>
</reference>
<dbReference type="OrthoDB" id="9999088at2"/>
<dbReference type="EMBL" id="CP072169">
    <property type="protein sequence ID" value="QYA10205.1"/>
    <property type="molecule type" value="Genomic_DNA"/>
</dbReference>
<dbReference type="RefSeq" id="WP_027676482.1">
    <property type="nucleotide sequence ID" value="NZ_CP039694.1"/>
</dbReference>
<proteinExistence type="predicted"/>
<dbReference type="Proteomes" id="UP000826513">
    <property type="component" value="Plasmid pTiAF3.44"/>
</dbReference>
<geneLocation type="plasmid" evidence="1">
    <name>pTiCFBP5473</name>
</geneLocation>